<dbReference type="EMBL" id="JAAQRI010000229">
    <property type="protein sequence ID" value="KAF5625502.1"/>
    <property type="molecule type" value="Genomic_DNA"/>
</dbReference>
<proteinExistence type="predicted"/>
<dbReference type="OrthoDB" id="5953249at2759"/>
<evidence type="ECO:0000313" key="4">
    <source>
        <dbReference type="Proteomes" id="UP000530670"/>
    </source>
</evidence>
<dbReference type="GeneID" id="59309225"/>
<evidence type="ECO:0000256" key="1">
    <source>
        <dbReference type="SAM" id="MobiDB-lite"/>
    </source>
</evidence>
<dbReference type="Proteomes" id="UP000530670">
    <property type="component" value="Unassembled WGS sequence"/>
</dbReference>
<dbReference type="RefSeq" id="XP_037202970.1">
    <property type="nucleotide sequence ID" value="XM_037356955.1"/>
</dbReference>
<sequence>MFEVYARPRALPSMLSLTQNYTTRPYSVRPSSKPPQPKLSSQAKPPQPTRFTFVPKSEWAPERDPIHKDDALVRISRRVVDNHYASQRERSRKLEEIFERFSKDKSPRKRPEPEREAQELSETHLQQDMLEFDKRFLIANLEEEYAKYKARRSSMTSKERHKVWVDMVGWSLEIPYSRELYDKPQDFRLLRRRRAIELIRMVFGYQLSPRLKKEIADRLPYRLRGSNMRDVRLICIDTDKARNTSRGPKGAKSFHMGVAILDTRDLRDVIQNGFKLDNPSDLIRTYQFAVQDRVPKVERFCFGDTEAITPEDLKRRFVEWQKGRDVIGVAYSLHGDLVLLREFEIFVDAICWIDLALAQYIPLQNTIAPSLAVVMNRLRIRYAGRLHEPGNDAHFAMRTLLGLAVLDFWREWTYWGNGLGAIPRWYDLATKIVRADIPRPERWGFMG</sequence>
<gene>
    <name evidence="3" type="ORF">FTJAE_9979</name>
</gene>
<dbReference type="InterPro" id="IPR048519">
    <property type="entry name" value="Gfd2/YDR514C-like_C"/>
</dbReference>
<name>A0A8H5VI27_9HYPO</name>
<feature type="region of interest" description="Disordered" evidence="1">
    <location>
        <begin position="24"/>
        <end position="63"/>
    </location>
</feature>
<comment type="caution">
    <text evidence="3">The sequence shown here is derived from an EMBL/GenBank/DDBJ whole genome shotgun (WGS) entry which is preliminary data.</text>
</comment>
<evidence type="ECO:0000259" key="2">
    <source>
        <dbReference type="Pfam" id="PF21762"/>
    </source>
</evidence>
<dbReference type="Pfam" id="PF21762">
    <property type="entry name" value="DEDDh_C"/>
    <property type="match status" value="1"/>
</dbReference>
<feature type="domain" description="Gfd2/YDR514C-like C-terminal" evidence="2">
    <location>
        <begin position="256"/>
        <end position="402"/>
    </location>
</feature>
<reference evidence="3 4" key="1">
    <citation type="submission" date="2020-05" db="EMBL/GenBank/DDBJ databases">
        <title>Identification and distribution of gene clusters putatively required for synthesis of sphingolipid metabolism inhibitors in phylogenetically diverse species of the filamentous fungus Fusarium.</title>
        <authorList>
            <person name="Kim H.-S."/>
            <person name="Busman M."/>
            <person name="Brown D.W."/>
            <person name="Divon H."/>
            <person name="Uhlig S."/>
            <person name="Proctor R.H."/>
        </authorList>
    </citation>
    <scope>NUCLEOTIDE SEQUENCE [LARGE SCALE GENOMIC DNA]</scope>
    <source>
        <strain evidence="3 4">NRRL 66243</strain>
    </source>
</reference>
<protein>
    <submittedName>
        <fullName evidence="3">QDE-2-interacting protein</fullName>
    </submittedName>
</protein>
<evidence type="ECO:0000313" key="3">
    <source>
        <dbReference type="EMBL" id="KAF5625502.1"/>
    </source>
</evidence>
<accession>A0A8H5VI27</accession>
<keyword evidence="4" id="KW-1185">Reference proteome</keyword>
<organism evidence="3 4">
    <name type="scientific">Fusarium tjaetaba</name>
    <dbReference type="NCBI Taxonomy" id="1567544"/>
    <lineage>
        <taxon>Eukaryota</taxon>
        <taxon>Fungi</taxon>
        <taxon>Dikarya</taxon>
        <taxon>Ascomycota</taxon>
        <taxon>Pezizomycotina</taxon>
        <taxon>Sordariomycetes</taxon>
        <taxon>Hypocreomycetidae</taxon>
        <taxon>Hypocreales</taxon>
        <taxon>Nectriaceae</taxon>
        <taxon>Fusarium</taxon>
        <taxon>Fusarium fujikuroi species complex</taxon>
    </lineage>
</organism>
<dbReference type="AlphaFoldDB" id="A0A8H5VI27"/>
<feature type="region of interest" description="Disordered" evidence="1">
    <location>
        <begin position="102"/>
        <end position="122"/>
    </location>
</feature>